<sequence length="226" mass="24311">MRFTDEDRTRVAAAIASAEAGTSGEIFCVVSRGVSSYMDVSLAWAAGAALLAPTVLIPLGFDLSWLVGDAWEAAHASAQSASVGQALAAYALIQAAIFVGVFLLTRLPPILRWVTPRGLRRARVRKAALQQFLAHGVHVTRERTGVLIFAALKEHQVELIADELIHQKVDEGVWAETVAVLTRELKAGRPVAGFQAAVERCGQILAAHFPPRATNPNELPDHLILL</sequence>
<dbReference type="Proteomes" id="UP001143509">
    <property type="component" value="Unassembled WGS sequence"/>
</dbReference>
<name>A0ABQ5TCA7_9CAUL</name>
<dbReference type="InterPro" id="IPR007621">
    <property type="entry name" value="TPM_dom"/>
</dbReference>
<dbReference type="PANTHER" id="PTHR30373:SF8">
    <property type="entry name" value="BLL7265 PROTEIN"/>
    <property type="match status" value="1"/>
</dbReference>
<proteinExistence type="predicted"/>
<reference evidence="3" key="1">
    <citation type="journal article" date="2014" name="Int. J. Syst. Evol. Microbiol.">
        <title>Complete genome of a new Firmicutes species belonging to the dominant human colonic microbiota ('Ruminococcus bicirculans') reveals two chromosomes and a selective capacity to utilize plant glucans.</title>
        <authorList>
            <consortium name="NISC Comparative Sequencing Program"/>
            <person name="Wegmann U."/>
            <person name="Louis P."/>
            <person name="Goesmann A."/>
            <person name="Henrissat B."/>
            <person name="Duncan S.H."/>
            <person name="Flint H.J."/>
        </authorList>
    </citation>
    <scope>NUCLEOTIDE SEQUENCE</scope>
    <source>
        <strain evidence="3">VKM B-1499</strain>
    </source>
</reference>
<evidence type="ECO:0000313" key="3">
    <source>
        <dbReference type="EMBL" id="GLK49966.1"/>
    </source>
</evidence>
<keyword evidence="4" id="KW-1185">Reference proteome</keyword>
<dbReference type="Gene3D" id="3.10.310.50">
    <property type="match status" value="1"/>
</dbReference>
<reference evidence="3" key="2">
    <citation type="submission" date="2023-01" db="EMBL/GenBank/DDBJ databases">
        <authorList>
            <person name="Sun Q."/>
            <person name="Evtushenko L."/>
        </authorList>
    </citation>
    <scope>NUCLEOTIDE SEQUENCE</scope>
    <source>
        <strain evidence="3">VKM B-1499</strain>
    </source>
</reference>
<feature type="domain" description="TPM" evidence="2">
    <location>
        <begin position="124"/>
        <end position="203"/>
    </location>
</feature>
<dbReference type="RefSeq" id="WP_271166134.1">
    <property type="nucleotide sequence ID" value="NZ_BSFD01000011.1"/>
</dbReference>
<keyword evidence="1" id="KW-0472">Membrane</keyword>
<protein>
    <submittedName>
        <fullName evidence="3">Membrane protein</fullName>
    </submittedName>
</protein>
<feature type="transmembrane region" description="Helical" evidence="1">
    <location>
        <begin position="87"/>
        <end position="107"/>
    </location>
</feature>
<keyword evidence="1" id="KW-0812">Transmembrane</keyword>
<dbReference type="EMBL" id="BSFD01000011">
    <property type="protein sequence ID" value="GLK49966.1"/>
    <property type="molecule type" value="Genomic_DNA"/>
</dbReference>
<feature type="transmembrane region" description="Helical" evidence="1">
    <location>
        <begin position="42"/>
        <end position="67"/>
    </location>
</feature>
<keyword evidence="1" id="KW-1133">Transmembrane helix</keyword>
<evidence type="ECO:0000259" key="2">
    <source>
        <dbReference type="Pfam" id="PF04536"/>
    </source>
</evidence>
<evidence type="ECO:0000313" key="4">
    <source>
        <dbReference type="Proteomes" id="UP001143509"/>
    </source>
</evidence>
<dbReference type="Pfam" id="PF04536">
    <property type="entry name" value="TPM_phosphatase"/>
    <property type="match status" value="1"/>
</dbReference>
<accession>A0ABQ5TCA7</accession>
<organism evidence="3 4">
    <name type="scientific">Brevundimonas intermedia</name>
    <dbReference type="NCBI Taxonomy" id="74315"/>
    <lineage>
        <taxon>Bacteria</taxon>
        <taxon>Pseudomonadati</taxon>
        <taxon>Pseudomonadota</taxon>
        <taxon>Alphaproteobacteria</taxon>
        <taxon>Caulobacterales</taxon>
        <taxon>Caulobacteraceae</taxon>
        <taxon>Brevundimonas</taxon>
    </lineage>
</organism>
<gene>
    <name evidence="3" type="ORF">GCM10017620_29400</name>
</gene>
<dbReference type="PANTHER" id="PTHR30373">
    <property type="entry name" value="UPF0603 PROTEIN YGCG"/>
    <property type="match status" value="1"/>
</dbReference>
<evidence type="ECO:0000256" key="1">
    <source>
        <dbReference type="SAM" id="Phobius"/>
    </source>
</evidence>
<comment type="caution">
    <text evidence="3">The sequence shown here is derived from an EMBL/GenBank/DDBJ whole genome shotgun (WGS) entry which is preliminary data.</text>
</comment>